<proteinExistence type="predicted"/>
<sequence>MPVFIPTDTSRLSNIISTNTAQQHQTDGGSGSTAIYGESSEGKVSSTKYPPLEGQCLLGINLGSDMTQV</sequence>
<name>A0A9N7UZL4_PLEPL</name>
<dbReference type="AlphaFoldDB" id="A0A9N7UZL4"/>
<organism evidence="2 3">
    <name type="scientific">Pleuronectes platessa</name>
    <name type="common">European plaice</name>
    <dbReference type="NCBI Taxonomy" id="8262"/>
    <lineage>
        <taxon>Eukaryota</taxon>
        <taxon>Metazoa</taxon>
        <taxon>Chordata</taxon>
        <taxon>Craniata</taxon>
        <taxon>Vertebrata</taxon>
        <taxon>Euteleostomi</taxon>
        <taxon>Actinopterygii</taxon>
        <taxon>Neopterygii</taxon>
        <taxon>Teleostei</taxon>
        <taxon>Neoteleostei</taxon>
        <taxon>Acanthomorphata</taxon>
        <taxon>Carangaria</taxon>
        <taxon>Pleuronectiformes</taxon>
        <taxon>Pleuronectoidei</taxon>
        <taxon>Pleuronectidae</taxon>
        <taxon>Pleuronectes</taxon>
    </lineage>
</organism>
<reference evidence="2" key="1">
    <citation type="submission" date="2020-03" db="EMBL/GenBank/DDBJ databases">
        <authorList>
            <person name="Weist P."/>
        </authorList>
    </citation>
    <scope>NUCLEOTIDE SEQUENCE</scope>
</reference>
<evidence type="ECO:0000313" key="3">
    <source>
        <dbReference type="Proteomes" id="UP001153269"/>
    </source>
</evidence>
<protein>
    <submittedName>
        <fullName evidence="2">Uncharacterized protein</fullName>
    </submittedName>
</protein>
<comment type="caution">
    <text evidence="2">The sequence shown here is derived from an EMBL/GenBank/DDBJ whole genome shotgun (WGS) entry which is preliminary data.</text>
</comment>
<feature type="compositionally biased region" description="Polar residues" evidence="1">
    <location>
        <begin position="18"/>
        <end position="27"/>
    </location>
</feature>
<keyword evidence="3" id="KW-1185">Reference proteome</keyword>
<evidence type="ECO:0000313" key="2">
    <source>
        <dbReference type="EMBL" id="CAB1442617.1"/>
    </source>
</evidence>
<evidence type="ECO:0000256" key="1">
    <source>
        <dbReference type="SAM" id="MobiDB-lite"/>
    </source>
</evidence>
<gene>
    <name evidence="2" type="ORF">PLEPLA_LOCUS30295</name>
</gene>
<dbReference type="Proteomes" id="UP001153269">
    <property type="component" value="Unassembled WGS sequence"/>
</dbReference>
<accession>A0A9N7UZL4</accession>
<dbReference type="EMBL" id="CADEAL010002890">
    <property type="protein sequence ID" value="CAB1442617.1"/>
    <property type="molecule type" value="Genomic_DNA"/>
</dbReference>
<feature type="region of interest" description="Disordered" evidence="1">
    <location>
        <begin position="18"/>
        <end position="48"/>
    </location>
</feature>